<gene>
    <name evidence="8" type="primary">LOC124293096</name>
</gene>
<dbReference type="Pfam" id="PF16870">
    <property type="entry name" value="OxoGdeHyase_C"/>
    <property type="match status" value="1"/>
</dbReference>
<evidence type="ECO:0000256" key="3">
    <source>
        <dbReference type="ARBA" id="ARBA00023002"/>
    </source>
</evidence>
<name>A0ABM3FK48_NEOLC</name>
<proteinExistence type="inferred from homology"/>
<dbReference type="RefSeq" id="XP_046588404.1">
    <property type="nucleotide sequence ID" value="XM_046732448.1"/>
</dbReference>
<reference evidence="8" key="1">
    <citation type="submission" date="2025-08" db="UniProtKB">
        <authorList>
            <consortium name="RefSeq"/>
        </authorList>
    </citation>
    <scope>IDENTIFICATION</scope>
    <source>
        <tissue evidence="8">Thorax and Abdomen</tissue>
    </source>
</reference>
<evidence type="ECO:0000313" key="8">
    <source>
        <dbReference type="RefSeq" id="XP_046588404.1"/>
    </source>
</evidence>
<keyword evidence="4" id="KW-0786">Thiamine pyrophosphate</keyword>
<feature type="domain" description="2-oxoglutarate dehydrogenase E1 component/KDG C-terminal" evidence="6">
    <location>
        <begin position="95"/>
        <end position="239"/>
    </location>
</feature>
<sequence length="242" mass="27503">MEGQGPEHSSARLERFLQLSDDDCTYLPGEELGSSATETPEEIMTRQLFNINWIVCNPTTPANMFHLLRRQILMPFRKPLVVMTPKSLLRHPEARSSFDEISTGTSFQPVIGDITADSKSVKKVILCSGKVYYDLVVQRAERKLDDTIAVIRVEQLCPFPYNLVAEEVRKYPNVKLLMWVQEEHKNQGGFHFVRERIALSLHKHIDDIAYGGRATSASPATGSKLIYQKEFNQMMETAMGLE</sequence>
<accession>A0ABM3FK48</accession>
<dbReference type="InterPro" id="IPR031717">
    <property type="entry name" value="ODO-1/KGD_C"/>
</dbReference>
<dbReference type="Gene3D" id="3.40.50.12470">
    <property type="match status" value="1"/>
</dbReference>
<comment type="cofactor">
    <cofactor evidence="1">
        <name>thiamine diphosphate</name>
        <dbReference type="ChEBI" id="CHEBI:58937"/>
    </cofactor>
</comment>
<dbReference type="Proteomes" id="UP000829291">
    <property type="component" value="Chromosome 2"/>
</dbReference>
<dbReference type="InterPro" id="IPR042179">
    <property type="entry name" value="KGD_C_sf"/>
</dbReference>
<dbReference type="GeneID" id="124293096"/>
<dbReference type="PANTHER" id="PTHR23152:SF4">
    <property type="entry name" value="2-OXOADIPATE DEHYDROGENASE COMPLEX COMPONENT E1"/>
    <property type="match status" value="1"/>
</dbReference>
<evidence type="ECO:0000259" key="6">
    <source>
        <dbReference type="Pfam" id="PF16870"/>
    </source>
</evidence>
<evidence type="ECO:0000256" key="4">
    <source>
        <dbReference type="ARBA" id="ARBA00023052"/>
    </source>
</evidence>
<dbReference type="InterPro" id="IPR011603">
    <property type="entry name" value="2oxoglutarate_DH_E1"/>
</dbReference>
<keyword evidence="7" id="KW-1185">Reference proteome</keyword>
<dbReference type="Gene3D" id="3.40.50.11610">
    <property type="entry name" value="Multifunctional 2-oxoglutarate metabolism enzyme, C-terminal domain"/>
    <property type="match status" value="1"/>
</dbReference>
<feature type="domain" description="Transketolase-like pyrimidine-binding" evidence="5">
    <location>
        <begin position="2"/>
        <end position="90"/>
    </location>
</feature>
<dbReference type="SUPFAM" id="SSF52518">
    <property type="entry name" value="Thiamin diphosphate-binding fold (THDP-binding)"/>
    <property type="match status" value="1"/>
</dbReference>
<dbReference type="Pfam" id="PF02779">
    <property type="entry name" value="Transket_pyr"/>
    <property type="match status" value="1"/>
</dbReference>
<organism evidence="7 8">
    <name type="scientific">Neodiprion lecontei</name>
    <name type="common">Redheaded pine sawfly</name>
    <dbReference type="NCBI Taxonomy" id="441921"/>
    <lineage>
        <taxon>Eukaryota</taxon>
        <taxon>Metazoa</taxon>
        <taxon>Ecdysozoa</taxon>
        <taxon>Arthropoda</taxon>
        <taxon>Hexapoda</taxon>
        <taxon>Insecta</taxon>
        <taxon>Pterygota</taxon>
        <taxon>Neoptera</taxon>
        <taxon>Endopterygota</taxon>
        <taxon>Hymenoptera</taxon>
        <taxon>Tenthredinoidea</taxon>
        <taxon>Diprionidae</taxon>
        <taxon>Diprioninae</taxon>
        <taxon>Neodiprion</taxon>
    </lineage>
</organism>
<evidence type="ECO:0000313" key="7">
    <source>
        <dbReference type="Proteomes" id="UP000829291"/>
    </source>
</evidence>
<evidence type="ECO:0000256" key="1">
    <source>
        <dbReference type="ARBA" id="ARBA00001964"/>
    </source>
</evidence>
<evidence type="ECO:0000256" key="2">
    <source>
        <dbReference type="ARBA" id="ARBA00006936"/>
    </source>
</evidence>
<dbReference type="InterPro" id="IPR005475">
    <property type="entry name" value="Transketolase-like_Pyr-bd"/>
</dbReference>
<keyword evidence="3" id="KW-0560">Oxidoreductase</keyword>
<protein>
    <submittedName>
        <fullName evidence="8">2-oxoglutarate dehydrogenase, mitochondrial-like</fullName>
    </submittedName>
</protein>
<dbReference type="PANTHER" id="PTHR23152">
    <property type="entry name" value="2-OXOGLUTARATE DEHYDROGENASE"/>
    <property type="match status" value="1"/>
</dbReference>
<evidence type="ECO:0000259" key="5">
    <source>
        <dbReference type="Pfam" id="PF02779"/>
    </source>
</evidence>
<comment type="similarity">
    <text evidence="2">Belongs to the alpha-ketoglutarate dehydrogenase family.</text>
</comment>
<dbReference type="InterPro" id="IPR029061">
    <property type="entry name" value="THDP-binding"/>
</dbReference>